<dbReference type="AlphaFoldDB" id="A0A5B2XWJ0"/>
<reference evidence="3 4" key="1">
    <citation type="submission" date="2019-09" db="EMBL/GenBank/DDBJ databases">
        <title>Goodfellowia gen. nov., a new genus of the Pseudonocardineae related to Actinoalloteichus, containing Goodfellowia coeruleoviolacea gen. nov., comb. nov. gen. nov., comb. nov.</title>
        <authorList>
            <person name="Labeda D."/>
        </authorList>
    </citation>
    <scope>NUCLEOTIDE SEQUENCE [LARGE SCALE GENOMIC DNA]</scope>
    <source>
        <strain evidence="3 4">AN110305</strain>
    </source>
</reference>
<dbReference type="Proteomes" id="UP000323454">
    <property type="component" value="Unassembled WGS sequence"/>
</dbReference>
<reference evidence="3 4" key="2">
    <citation type="submission" date="2019-09" db="EMBL/GenBank/DDBJ databases">
        <authorList>
            <person name="Jin C."/>
        </authorList>
    </citation>
    <scope>NUCLEOTIDE SEQUENCE [LARGE SCALE GENOMIC DNA]</scope>
    <source>
        <strain evidence="3 4">AN110305</strain>
    </source>
</reference>
<proteinExistence type="predicted"/>
<keyword evidence="2" id="KW-0732">Signal</keyword>
<comment type="caution">
    <text evidence="3">The sequence shown here is derived from an EMBL/GenBank/DDBJ whole genome shotgun (WGS) entry which is preliminary data.</text>
</comment>
<evidence type="ECO:0000256" key="1">
    <source>
        <dbReference type="SAM" id="MobiDB-lite"/>
    </source>
</evidence>
<feature type="region of interest" description="Disordered" evidence="1">
    <location>
        <begin position="36"/>
        <end position="66"/>
    </location>
</feature>
<dbReference type="RefSeq" id="WP_149847370.1">
    <property type="nucleotide sequence ID" value="NZ_VUOB01000001.1"/>
</dbReference>
<name>A0A5B2XWJ0_9PSEU</name>
<feature type="compositionally biased region" description="Low complexity" evidence="1">
    <location>
        <begin position="49"/>
        <end position="63"/>
    </location>
</feature>
<keyword evidence="4" id="KW-1185">Reference proteome</keyword>
<dbReference type="Pfam" id="PF12079">
    <property type="entry name" value="DUF3558"/>
    <property type="match status" value="1"/>
</dbReference>
<dbReference type="InterPro" id="IPR024520">
    <property type="entry name" value="DUF3558"/>
</dbReference>
<evidence type="ECO:0000256" key="2">
    <source>
        <dbReference type="SAM" id="SignalP"/>
    </source>
</evidence>
<organism evidence="3 4">
    <name type="scientific">Solihabitans fulvus</name>
    <dbReference type="NCBI Taxonomy" id="1892852"/>
    <lineage>
        <taxon>Bacteria</taxon>
        <taxon>Bacillati</taxon>
        <taxon>Actinomycetota</taxon>
        <taxon>Actinomycetes</taxon>
        <taxon>Pseudonocardiales</taxon>
        <taxon>Pseudonocardiaceae</taxon>
        <taxon>Solihabitans</taxon>
    </lineage>
</organism>
<dbReference type="EMBL" id="VUOB01000001">
    <property type="protein sequence ID" value="KAA2267061.1"/>
    <property type="molecule type" value="Genomic_DNA"/>
</dbReference>
<sequence>MTRRMSRPVAAALAALAAGAMLAGCSALVAGTPMAAHGVTPSPSPSPSPSSTDPTGGSTSDTTNSLLGDITTIDPCSLIADGDLASVGGTPGPKRVEALDYCVLPVDQGGGVKVEMYYGQLSLVSKLPATKKPGKAYGSLQTFNLSEDTSLCERQLVLPGELAMQVQAQAIEGTPTAAKLCELADAATGLVARTVSAPDQVKHFSFPSNSLGSLNACTFMTRDVMLGLPNMSVGAPTDYPAHHMCRWGVPGATQPHAYLMFNAGKVTPTGTEHAEEDIAGRHSLISKSTSGNRAVCDIQAAHIPFGDSSAGLTEIAEISATLPGKTIDDACGTARAIAAVIWPKLPHA</sequence>
<feature type="chain" id="PRO_5038399101" evidence="2">
    <location>
        <begin position="24"/>
        <end position="348"/>
    </location>
</feature>
<protein>
    <submittedName>
        <fullName evidence="3">DUF3558 domain-containing protein</fullName>
    </submittedName>
</protein>
<evidence type="ECO:0000313" key="4">
    <source>
        <dbReference type="Proteomes" id="UP000323454"/>
    </source>
</evidence>
<gene>
    <name evidence="3" type="ORF">F0L68_00565</name>
</gene>
<dbReference type="OrthoDB" id="4445816at2"/>
<feature type="signal peptide" evidence="2">
    <location>
        <begin position="1"/>
        <end position="23"/>
    </location>
</feature>
<evidence type="ECO:0000313" key="3">
    <source>
        <dbReference type="EMBL" id="KAA2267061.1"/>
    </source>
</evidence>
<accession>A0A5B2XWJ0</accession>
<dbReference type="PROSITE" id="PS51257">
    <property type="entry name" value="PROKAR_LIPOPROTEIN"/>
    <property type="match status" value="1"/>
</dbReference>